<sequence>MACVSRVYVCLATLAMVAAMSMMMDVAYGQAEASSPSPSPVSAASASASLPIFLTNAMAFLAVSGIMFRLF</sequence>
<evidence type="ECO:0000256" key="1">
    <source>
        <dbReference type="SAM" id="Phobius"/>
    </source>
</evidence>
<evidence type="ECO:0000313" key="3">
    <source>
        <dbReference type="EMBL" id="KAH7280235.1"/>
    </source>
</evidence>
<dbReference type="AlphaFoldDB" id="A0A8T2Q9D5"/>
<accession>A0A8T2Q9D5</accession>
<keyword evidence="1" id="KW-0812">Transmembrane</keyword>
<dbReference type="Proteomes" id="UP000825935">
    <property type="component" value="Chromosome 37"/>
</dbReference>
<comment type="caution">
    <text evidence="3">The sequence shown here is derived from an EMBL/GenBank/DDBJ whole genome shotgun (WGS) entry which is preliminary data.</text>
</comment>
<dbReference type="EMBL" id="CM035442">
    <property type="protein sequence ID" value="KAH7280235.1"/>
    <property type="molecule type" value="Genomic_DNA"/>
</dbReference>
<name>A0A8T2Q9D5_CERRI</name>
<protein>
    <submittedName>
        <fullName evidence="3">Uncharacterized protein</fullName>
    </submittedName>
</protein>
<feature type="chain" id="PRO_5035904262" evidence="2">
    <location>
        <begin position="20"/>
        <end position="71"/>
    </location>
</feature>
<evidence type="ECO:0000256" key="2">
    <source>
        <dbReference type="SAM" id="SignalP"/>
    </source>
</evidence>
<organism evidence="3 4">
    <name type="scientific">Ceratopteris richardii</name>
    <name type="common">Triangle waterfern</name>
    <dbReference type="NCBI Taxonomy" id="49495"/>
    <lineage>
        <taxon>Eukaryota</taxon>
        <taxon>Viridiplantae</taxon>
        <taxon>Streptophyta</taxon>
        <taxon>Embryophyta</taxon>
        <taxon>Tracheophyta</taxon>
        <taxon>Polypodiopsida</taxon>
        <taxon>Polypodiidae</taxon>
        <taxon>Polypodiales</taxon>
        <taxon>Pteridineae</taxon>
        <taxon>Pteridaceae</taxon>
        <taxon>Parkerioideae</taxon>
        <taxon>Ceratopteris</taxon>
    </lineage>
</organism>
<keyword evidence="2" id="KW-0732">Signal</keyword>
<feature type="transmembrane region" description="Helical" evidence="1">
    <location>
        <begin position="47"/>
        <end position="68"/>
    </location>
</feature>
<keyword evidence="1" id="KW-0472">Membrane</keyword>
<keyword evidence="1" id="KW-1133">Transmembrane helix</keyword>
<feature type="signal peptide" evidence="2">
    <location>
        <begin position="1"/>
        <end position="19"/>
    </location>
</feature>
<keyword evidence="4" id="KW-1185">Reference proteome</keyword>
<gene>
    <name evidence="3" type="ORF">KP509_37G057300</name>
</gene>
<evidence type="ECO:0000313" key="4">
    <source>
        <dbReference type="Proteomes" id="UP000825935"/>
    </source>
</evidence>
<reference evidence="3" key="1">
    <citation type="submission" date="2021-08" db="EMBL/GenBank/DDBJ databases">
        <title>WGS assembly of Ceratopteris richardii.</title>
        <authorList>
            <person name="Marchant D.B."/>
            <person name="Chen G."/>
            <person name="Jenkins J."/>
            <person name="Shu S."/>
            <person name="Leebens-Mack J."/>
            <person name="Grimwood J."/>
            <person name="Schmutz J."/>
            <person name="Soltis P."/>
            <person name="Soltis D."/>
            <person name="Chen Z.-H."/>
        </authorList>
    </citation>
    <scope>NUCLEOTIDE SEQUENCE</scope>
    <source>
        <strain evidence="3">Whitten #5841</strain>
        <tissue evidence="3">Leaf</tissue>
    </source>
</reference>
<proteinExistence type="predicted"/>